<evidence type="ECO:0000313" key="2">
    <source>
        <dbReference type="EMBL" id="OMJ24876.1"/>
    </source>
</evidence>
<sequence length="144" mass="17034">MNIERQKRLRSEEGYNDSKSNNNATHNLKYNKSKIESKNNSKKQKFISNRDYNDLQEELTFNDATEIISSFNSSNIDLIIKNLQSINNLLIATIKARNDHDQIKIFEQNMRLIVECDDNSNHFSFLFELWDKFPEVFILLFIIP</sequence>
<reference evidence="2 3" key="1">
    <citation type="submission" date="2017-01" db="EMBL/GenBank/DDBJ databases">
        <authorList>
            <person name="Mah S.A."/>
            <person name="Swanson W.J."/>
            <person name="Moy G.W."/>
            <person name="Vacquier V.D."/>
        </authorList>
    </citation>
    <scope>NUCLEOTIDE SEQUENCE [LARGE SCALE GENOMIC DNA]</scope>
    <source>
        <strain evidence="2 3">GSMNP</strain>
    </source>
</reference>
<protein>
    <submittedName>
        <fullName evidence="2">Uncharacterized protein</fullName>
    </submittedName>
</protein>
<accession>A0A1R1YDV2</accession>
<evidence type="ECO:0000313" key="3">
    <source>
        <dbReference type="Proteomes" id="UP000187283"/>
    </source>
</evidence>
<dbReference type="EMBL" id="LSSN01000263">
    <property type="protein sequence ID" value="OMJ24876.1"/>
    <property type="molecule type" value="Genomic_DNA"/>
</dbReference>
<feature type="compositionally biased region" description="Basic and acidic residues" evidence="1">
    <location>
        <begin position="1"/>
        <end position="13"/>
    </location>
</feature>
<name>A0A1R1YDV2_9FUNG</name>
<feature type="region of interest" description="Disordered" evidence="1">
    <location>
        <begin position="1"/>
        <end position="27"/>
    </location>
</feature>
<organism evidence="2 3">
    <name type="scientific">Smittium culicis</name>
    <dbReference type="NCBI Taxonomy" id="133412"/>
    <lineage>
        <taxon>Eukaryota</taxon>
        <taxon>Fungi</taxon>
        <taxon>Fungi incertae sedis</taxon>
        <taxon>Zoopagomycota</taxon>
        <taxon>Kickxellomycotina</taxon>
        <taxon>Harpellomycetes</taxon>
        <taxon>Harpellales</taxon>
        <taxon>Legeriomycetaceae</taxon>
        <taxon>Smittium</taxon>
    </lineage>
</organism>
<dbReference type="Proteomes" id="UP000187283">
    <property type="component" value="Unassembled WGS sequence"/>
</dbReference>
<proteinExistence type="predicted"/>
<comment type="caution">
    <text evidence="2">The sequence shown here is derived from an EMBL/GenBank/DDBJ whole genome shotgun (WGS) entry which is preliminary data.</text>
</comment>
<feature type="compositionally biased region" description="Polar residues" evidence="1">
    <location>
        <begin position="17"/>
        <end position="27"/>
    </location>
</feature>
<keyword evidence="3" id="KW-1185">Reference proteome</keyword>
<gene>
    <name evidence="2" type="ORF">AYI70_g1284</name>
</gene>
<dbReference type="AlphaFoldDB" id="A0A1R1YDV2"/>
<evidence type="ECO:0000256" key="1">
    <source>
        <dbReference type="SAM" id="MobiDB-lite"/>
    </source>
</evidence>